<feature type="transmembrane region" description="Helical" evidence="5">
    <location>
        <begin position="78"/>
        <end position="95"/>
    </location>
</feature>
<gene>
    <name evidence="7" type="ORF">INT47_001212</name>
</gene>
<dbReference type="GO" id="GO:0016020">
    <property type="term" value="C:membrane"/>
    <property type="evidence" value="ECO:0007669"/>
    <property type="project" value="UniProtKB-SubCell"/>
</dbReference>
<feature type="transmembrane region" description="Helical" evidence="5">
    <location>
        <begin position="422"/>
        <end position="446"/>
    </location>
</feature>
<accession>A0A8H7RQJ0</accession>
<name>A0A8H7RQJ0_9FUNG</name>
<feature type="transmembrane region" description="Helical" evidence="5">
    <location>
        <begin position="361"/>
        <end position="382"/>
    </location>
</feature>
<dbReference type="PANTHER" id="PTHR21576">
    <property type="entry name" value="UNCHARACTERIZED NODULIN-LIKE PROTEIN"/>
    <property type="match status" value="1"/>
</dbReference>
<evidence type="ECO:0000313" key="8">
    <source>
        <dbReference type="Proteomes" id="UP000603453"/>
    </source>
</evidence>
<feature type="signal peptide" evidence="6">
    <location>
        <begin position="1"/>
        <end position="22"/>
    </location>
</feature>
<feature type="transmembrane region" description="Helical" evidence="5">
    <location>
        <begin position="47"/>
        <end position="66"/>
    </location>
</feature>
<feature type="transmembrane region" description="Helical" evidence="5">
    <location>
        <begin position="285"/>
        <end position="310"/>
    </location>
</feature>
<evidence type="ECO:0000256" key="4">
    <source>
        <dbReference type="ARBA" id="ARBA00023136"/>
    </source>
</evidence>
<sequence>MENKKILILSFVTALAVANVSGPQYIYPTYGTSLTNKFHWNGIENSMVSTATFVGVSFSGPLCAWLVENLGIKNTLRVASLSALTGLFLLAQTYAGYLSSHYVLCSIYLACTGAAGAASYICALDSQAHNFKSHRGMSMGLTSASLGISGLVFSQINDRYFKSKADDSSTFHFLLFVGVVVSIIVFLGSFVLGPIHSEEAVDLSVDLVHRKDDLISQNLNHHSYTQSISSFSTSSTQFEEDEEDRPLLSKNAIVVSADNLTHMKKQMNIQEETAISGIAFFSDPVGFALALSLLVILGLGYVYLANIGQLLVSLSPSDLSIGEAQHLRNFHVSVFSIANCGSRAVFGTLSDVLRRAGVHRLWFFWAAAVGLVISMSVLITFVSTADDLILCTIMTAIVYGIAFGVAPATISEFGQKAFARNWGLLLCAPAIGSQLFNVLFGTYYELESKKQGAVSGACYGPACYEMTFFIGILAAFGSLFILSLAIYKKGLYKFTSSV</sequence>
<keyword evidence="6" id="KW-0732">Signal</keyword>
<feature type="transmembrane region" description="Helical" evidence="5">
    <location>
        <begin position="101"/>
        <end position="124"/>
    </location>
</feature>
<dbReference type="Gene3D" id="1.20.1250.20">
    <property type="entry name" value="MFS general substrate transporter like domains"/>
    <property type="match status" value="1"/>
</dbReference>
<keyword evidence="4 5" id="KW-0472">Membrane</keyword>
<proteinExistence type="predicted"/>
<evidence type="ECO:0000256" key="6">
    <source>
        <dbReference type="SAM" id="SignalP"/>
    </source>
</evidence>
<feature type="transmembrane region" description="Helical" evidence="5">
    <location>
        <begin position="388"/>
        <end position="410"/>
    </location>
</feature>
<keyword evidence="3 5" id="KW-1133">Transmembrane helix</keyword>
<dbReference type="InterPro" id="IPR011701">
    <property type="entry name" value="MFS"/>
</dbReference>
<comment type="subcellular location">
    <subcellularLocation>
        <location evidence="1">Membrane</location>
        <topology evidence="1">Multi-pass membrane protein</topology>
    </subcellularLocation>
</comment>
<evidence type="ECO:0008006" key="9">
    <source>
        <dbReference type="Google" id="ProtNLM"/>
    </source>
</evidence>
<evidence type="ECO:0000256" key="3">
    <source>
        <dbReference type="ARBA" id="ARBA00022989"/>
    </source>
</evidence>
<feature type="transmembrane region" description="Helical" evidence="5">
    <location>
        <begin position="330"/>
        <end position="349"/>
    </location>
</feature>
<dbReference type="SUPFAM" id="SSF103473">
    <property type="entry name" value="MFS general substrate transporter"/>
    <property type="match status" value="1"/>
</dbReference>
<organism evidence="7 8">
    <name type="scientific">Mucor saturninus</name>
    <dbReference type="NCBI Taxonomy" id="64648"/>
    <lineage>
        <taxon>Eukaryota</taxon>
        <taxon>Fungi</taxon>
        <taxon>Fungi incertae sedis</taxon>
        <taxon>Mucoromycota</taxon>
        <taxon>Mucoromycotina</taxon>
        <taxon>Mucoromycetes</taxon>
        <taxon>Mucorales</taxon>
        <taxon>Mucorineae</taxon>
        <taxon>Mucoraceae</taxon>
        <taxon>Mucor</taxon>
    </lineage>
</organism>
<feature type="transmembrane region" description="Helical" evidence="5">
    <location>
        <begin position="173"/>
        <end position="193"/>
    </location>
</feature>
<evidence type="ECO:0000313" key="7">
    <source>
        <dbReference type="EMBL" id="KAG2213943.1"/>
    </source>
</evidence>
<dbReference type="PANTHER" id="PTHR21576:SF158">
    <property type="entry name" value="RIBOSOMAL RNA-PROCESSING PROTEIN 12-LIKE CONSERVED DOMAIN-CONTAINING PROTEIN"/>
    <property type="match status" value="1"/>
</dbReference>
<feature type="chain" id="PRO_5034921803" description="Nodulin-like domain-containing protein" evidence="6">
    <location>
        <begin position="23"/>
        <end position="498"/>
    </location>
</feature>
<protein>
    <recommendedName>
        <fullName evidence="9">Nodulin-like domain-containing protein</fullName>
    </recommendedName>
</protein>
<evidence type="ECO:0000256" key="5">
    <source>
        <dbReference type="SAM" id="Phobius"/>
    </source>
</evidence>
<feature type="transmembrane region" description="Helical" evidence="5">
    <location>
        <begin position="136"/>
        <end position="153"/>
    </location>
</feature>
<dbReference type="EMBL" id="JAEPRD010000002">
    <property type="protein sequence ID" value="KAG2213943.1"/>
    <property type="molecule type" value="Genomic_DNA"/>
</dbReference>
<dbReference type="GO" id="GO:0022857">
    <property type="term" value="F:transmembrane transporter activity"/>
    <property type="evidence" value="ECO:0007669"/>
    <property type="project" value="InterPro"/>
</dbReference>
<feature type="transmembrane region" description="Helical" evidence="5">
    <location>
        <begin position="466"/>
        <end position="487"/>
    </location>
</feature>
<dbReference type="OrthoDB" id="410267at2759"/>
<keyword evidence="8" id="KW-1185">Reference proteome</keyword>
<comment type="caution">
    <text evidence="7">The sequence shown here is derived from an EMBL/GenBank/DDBJ whole genome shotgun (WGS) entry which is preliminary data.</text>
</comment>
<dbReference type="Proteomes" id="UP000603453">
    <property type="component" value="Unassembled WGS sequence"/>
</dbReference>
<keyword evidence="2 5" id="KW-0812">Transmembrane</keyword>
<dbReference type="InterPro" id="IPR036259">
    <property type="entry name" value="MFS_trans_sf"/>
</dbReference>
<dbReference type="AlphaFoldDB" id="A0A8H7RQJ0"/>
<evidence type="ECO:0000256" key="1">
    <source>
        <dbReference type="ARBA" id="ARBA00004141"/>
    </source>
</evidence>
<evidence type="ECO:0000256" key="2">
    <source>
        <dbReference type="ARBA" id="ARBA00022692"/>
    </source>
</evidence>
<dbReference type="Pfam" id="PF07690">
    <property type="entry name" value="MFS_1"/>
    <property type="match status" value="1"/>
</dbReference>
<reference evidence="7" key="1">
    <citation type="submission" date="2020-12" db="EMBL/GenBank/DDBJ databases">
        <title>Metabolic potential, ecology and presence of endohyphal bacteria is reflected in genomic diversity of Mucoromycotina.</title>
        <authorList>
            <person name="Muszewska A."/>
            <person name="Okrasinska A."/>
            <person name="Steczkiewicz K."/>
            <person name="Drgas O."/>
            <person name="Orlowska M."/>
            <person name="Perlinska-Lenart U."/>
            <person name="Aleksandrzak-Piekarczyk T."/>
            <person name="Szatraj K."/>
            <person name="Zielenkiewicz U."/>
            <person name="Pilsyk S."/>
            <person name="Malc E."/>
            <person name="Mieczkowski P."/>
            <person name="Kruszewska J.S."/>
            <person name="Biernat P."/>
            <person name="Pawlowska J."/>
        </authorList>
    </citation>
    <scope>NUCLEOTIDE SEQUENCE</scope>
    <source>
        <strain evidence="7">WA0000017839</strain>
    </source>
</reference>